<sequence>MSKWKSSSYDPPFPDSQHSNKRATEAEVRRLFDALDKDHNGYIDRHELQETMKEVGLNLTEKDINTMMQVANVPIKDRIFYEGHNSRSEEEACIYSIGSVTGRRTWNAEWSVPRWDALNILIFISTLLCLQCFGQDKSS</sequence>
<dbReference type="GO" id="GO:0030234">
    <property type="term" value="F:enzyme regulator activity"/>
    <property type="evidence" value="ECO:0000318"/>
    <property type="project" value="GO_Central"/>
</dbReference>
<dbReference type="InterPro" id="IPR018247">
    <property type="entry name" value="EF_Hand_1_Ca_BS"/>
</dbReference>
<dbReference type="Proteomes" id="UP000015101">
    <property type="component" value="Unassembled WGS sequence"/>
</dbReference>
<feature type="region of interest" description="Disordered" evidence="2">
    <location>
        <begin position="1"/>
        <end position="22"/>
    </location>
</feature>
<dbReference type="EMBL" id="KB096830">
    <property type="protein sequence ID" value="ESO01025.1"/>
    <property type="molecule type" value="Genomic_DNA"/>
</dbReference>
<evidence type="ECO:0000313" key="5">
    <source>
        <dbReference type="EnsemblMetazoa" id="HelroP175049"/>
    </source>
</evidence>
<proteinExistence type="predicted"/>
<organism evidence="5 6">
    <name type="scientific">Helobdella robusta</name>
    <name type="common">Californian leech</name>
    <dbReference type="NCBI Taxonomy" id="6412"/>
    <lineage>
        <taxon>Eukaryota</taxon>
        <taxon>Metazoa</taxon>
        <taxon>Spiralia</taxon>
        <taxon>Lophotrochozoa</taxon>
        <taxon>Annelida</taxon>
        <taxon>Clitellata</taxon>
        <taxon>Hirudinea</taxon>
        <taxon>Rhynchobdellida</taxon>
        <taxon>Glossiphoniidae</taxon>
        <taxon>Helobdella</taxon>
    </lineage>
</organism>
<keyword evidence="6" id="KW-1185">Reference proteome</keyword>
<dbReference type="PROSITE" id="PS00018">
    <property type="entry name" value="EF_HAND_1"/>
    <property type="match status" value="1"/>
</dbReference>
<dbReference type="RefSeq" id="XP_009020737.1">
    <property type="nucleotide sequence ID" value="XM_009022489.1"/>
</dbReference>
<reference evidence="6" key="1">
    <citation type="submission" date="2012-12" db="EMBL/GenBank/DDBJ databases">
        <authorList>
            <person name="Hellsten U."/>
            <person name="Grimwood J."/>
            <person name="Chapman J.A."/>
            <person name="Shapiro H."/>
            <person name="Aerts A."/>
            <person name="Otillar R.P."/>
            <person name="Terry A.Y."/>
            <person name="Boore J.L."/>
            <person name="Simakov O."/>
            <person name="Marletaz F."/>
            <person name="Cho S.-J."/>
            <person name="Edsinger-Gonzales E."/>
            <person name="Havlak P."/>
            <person name="Kuo D.-H."/>
            <person name="Larsson T."/>
            <person name="Lv J."/>
            <person name="Arendt D."/>
            <person name="Savage R."/>
            <person name="Osoegawa K."/>
            <person name="de Jong P."/>
            <person name="Lindberg D.R."/>
            <person name="Seaver E.C."/>
            <person name="Weisblat D.A."/>
            <person name="Putnam N.H."/>
            <person name="Grigoriev I.V."/>
            <person name="Rokhsar D.S."/>
        </authorList>
    </citation>
    <scope>NUCLEOTIDE SEQUENCE</scope>
</reference>
<evidence type="ECO:0000259" key="3">
    <source>
        <dbReference type="PROSITE" id="PS50222"/>
    </source>
</evidence>
<dbReference type="EMBL" id="AMQM01005129">
    <property type="status" value="NOT_ANNOTATED_CDS"/>
    <property type="molecule type" value="Genomic_DNA"/>
</dbReference>
<reference evidence="4 6" key="2">
    <citation type="journal article" date="2013" name="Nature">
        <title>Insights into bilaterian evolution from three spiralian genomes.</title>
        <authorList>
            <person name="Simakov O."/>
            <person name="Marletaz F."/>
            <person name="Cho S.J."/>
            <person name="Edsinger-Gonzales E."/>
            <person name="Havlak P."/>
            <person name="Hellsten U."/>
            <person name="Kuo D.H."/>
            <person name="Larsson T."/>
            <person name="Lv J."/>
            <person name="Arendt D."/>
            <person name="Savage R."/>
            <person name="Osoegawa K."/>
            <person name="de Jong P."/>
            <person name="Grimwood J."/>
            <person name="Chapman J.A."/>
            <person name="Shapiro H."/>
            <person name="Aerts A."/>
            <person name="Otillar R.P."/>
            <person name="Terry A.Y."/>
            <person name="Boore J.L."/>
            <person name="Grigoriev I.V."/>
            <person name="Lindberg D.R."/>
            <person name="Seaver E.C."/>
            <person name="Weisblat D.A."/>
            <person name="Putnam N.H."/>
            <person name="Rokhsar D.S."/>
        </authorList>
    </citation>
    <scope>NUCLEOTIDE SEQUENCE</scope>
</reference>
<dbReference type="KEGG" id="hro:HELRODRAFT_175049"/>
<dbReference type="PROSITE" id="PS50222">
    <property type="entry name" value="EF_HAND_2"/>
    <property type="match status" value="1"/>
</dbReference>
<dbReference type="GeneID" id="20205222"/>
<evidence type="ECO:0000256" key="2">
    <source>
        <dbReference type="SAM" id="MobiDB-lite"/>
    </source>
</evidence>
<feature type="domain" description="EF-hand" evidence="3">
    <location>
        <begin position="23"/>
        <end position="58"/>
    </location>
</feature>
<dbReference type="OrthoDB" id="270584at2759"/>
<gene>
    <name evidence="5" type="primary">20205222</name>
    <name evidence="4" type="ORF">HELRODRAFT_175049</name>
</gene>
<dbReference type="Gene3D" id="1.10.238.10">
    <property type="entry name" value="EF-hand"/>
    <property type="match status" value="1"/>
</dbReference>
<evidence type="ECO:0000256" key="1">
    <source>
        <dbReference type="ARBA" id="ARBA00022837"/>
    </source>
</evidence>
<keyword evidence="1" id="KW-0106">Calcium</keyword>
<dbReference type="GO" id="GO:0005509">
    <property type="term" value="F:calcium ion binding"/>
    <property type="evidence" value="ECO:0000318"/>
    <property type="project" value="GO_Central"/>
</dbReference>
<evidence type="ECO:0000313" key="4">
    <source>
        <dbReference type="EMBL" id="ESO01025.1"/>
    </source>
</evidence>
<dbReference type="SMART" id="SM00054">
    <property type="entry name" value="EFh"/>
    <property type="match status" value="1"/>
</dbReference>
<name>T1F8S3_HELRO</name>
<dbReference type="Pfam" id="PF13499">
    <property type="entry name" value="EF-hand_7"/>
    <property type="match status" value="1"/>
</dbReference>
<dbReference type="GO" id="GO:0005737">
    <property type="term" value="C:cytoplasm"/>
    <property type="evidence" value="ECO:0000318"/>
    <property type="project" value="GO_Central"/>
</dbReference>
<dbReference type="AlphaFoldDB" id="T1F8S3"/>
<protein>
    <recommendedName>
        <fullName evidence="3">EF-hand domain-containing protein</fullName>
    </recommendedName>
</protein>
<dbReference type="HOGENOM" id="CLU_1847307_0_0_1"/>
<dbReference type="InParanoid" id="T1F8S3"/>
<dbReference type="CDD" id="cd00051">
    <property type="entry name" value="EFh"/>
    <property type="match status" value="1"/>
</dbReference>
<accession>T1F8S3</accession>
<reference evidence="5" key="3">
    <citation type="submission" date="2015-06" db="UniProtKB">
        <authorList>
            <consortium name="EnsemblMetazoa"/>
        </authorList>
    </citation>
    <scope>IDENTIFICATION</scope>
</reference>
<dbReference type="GO" id="GO:0000226">
    <property type="term" value="P:microtubule cytoskeleton organization"/>
    <property type="evidence" value="ECO:0000318"/>
    <property type="project" value="GO_Central"/>
</dbReference>
<dbReference type="SUPFAM" id="SSF47473">
    <property type="entry name" value="EF-hand"/>
    <property type="match status" value="1"/>
</dbReference>
<dbReference type="CTD" id="20205222"/>
<dbReference type="EnsemblMetazoa" id="HelroT175049">
    <property type="protein sequence ID" value="HelroP175049"/>
    <property type="gene ID" value="HelroG175049"/>
</dbReference>
<dbReference type="InterPro" id="IPR011992">
    <property type="entry name" value="EF-hand-dom_pair"/>
</dbReference>
<dbReference type="InterPro" id="IPR002048">
    <property type="entry name" value="EF_hand_dom"/>
</dbReference>
<evidence type="ECO:0000313" key="6">
    <source>
        <dbReference type="Proteomes" id="UP000015101"/>
    </source>
</evidence>